<dbReference type="InterPro" id="IPR016181">
    <property type="entry name" value="Acyl_CoA_acyltransferase"/>
</dbReference>
<dbReference type="Gene3D" id="3.40.630.30">
    <property type="match status" value="1"/>
</dbReference>
<evidence type="ECO:0000313" key="2">
    <source>
        <dbReference type="EMBL" id="SKA64866.1"/>
    </source>
</evidence>
<dbReference type="OrthoDB" id="9786032at2"/>
<dbReference type="PROSITE" id="PS51186">
    <property type="entry name" value="GNAT"/>
    <property type="match status" value="1"/>
</dbReference>
<dbReference type="GO" id="GO:0016747">
    <property type="term" value="F:acyltransferase activity, transferring groups other than amino-acyl groups"/>
    <property type="evidence" value="ECO:0007669"/>
    <property type="project" value="InterPro"/>
</dbReference>
<proteinExistence type="predicted"/>
<protein>
    <submittedName>
        <fullName evidence="2">Acetyltransferase (GNAT) family protein</fullName>
    </submittedName>
</protein>
<gene>
    <name evidence="2" type="ORF">SAMN02745132_03898</name>
</gene>
<dbReference type="EMBL" id="FUXU01000075">
    <property type="protein sequence ID" value="SKA64866.1"/>
    <property type="molecule type" value="Genomic_DNA"/>
</dbReference>
<sequence length="156" mass="18154">MSETQLVLATKDDAALLQDAALAAFQEDFNLYGGFPPNIESLDWFEAQIENKQFYKILYKDTFAGGFCIEDTDDGGMDIRYIYIAEGFQNKGVGQSVMAQAETLRNDITRIYLLTPYKAYRNHYFYEKLGYQKLGEFHPDPDDEFRVFEYQKCLRE</sequence>
<dbReference type="SUPFAM" id="SSF55729">
    <property type="entry name" value="Acyl-CoA N-acyltransferases (Nat)"/>
    <property type="match status" value="1"/>
</dbReference>
<organism evidence="2 3">
    <name type="scientific">Enterovibrio nigricans DSM 22720</name>
    <dbReference type="NCBI Taxonomy" id="1121868"/>
    <lineage>
        <taxon>Bacteria</taxon>
        <taxon>Pseudomonadati</taxon>
        <taxon>Pseudomonadota</taxon>
        <taxon>Gammaproteobacteria</taxon>
        <taxon>Vibrionales</taxon>
        <taxon>Vibrionaceae</taxon>
        <taxon>Enterovibrio</taxon>
    </lineage>
</organism>
<keyword evidence="3" id="KW-1185">Reference proteome</keyword>
<dbReference type="Pfam" id="PF13508">
    <property type="entry name" value="Acetyltransf_7"/>
    <property type="match status" value="1"/>
</dbReference>
<reference evidence="3" key="1">
    <citation type="submission" date="2017-02" db="EMBL/GenBank/DDBJ databases">
        <authorList>
            <person name="Varghese N."/>
            <person name="Submissions S."/>
        </authorList>
    </citation>
    <scope>NUCLEOTIDE SEQUENCE [LARGE SCALE GENOMIC DNA]</scope>
    <source>
        <strain evidence="3">DSM 22720</strain>
    </source>
</reference>
<keyword evidence="2" id="KW-0808">Transferase</keyword>
<name>A0A1T4VIX3_9GAMM</name>
<dbReference type="RefSeq" id="WP_078754053.1">
    <property type="nucleotide sequence ID" value="NZ_FUXU01000075.1"/>
</dbReference>
<evidence type="ECO:0000259" key="1">
    <source>
        <dbReference type="PROSITE" id="PS51186"/>
    </source>
</evidence>
<dbReference type="InterPro" id="IPR000182">
    <property type="entry name" value="GNAT_dom"/>
</dbReference>
<evidence type="ECO:0000313" key="3">
    <source>
        <dbReference type="Proteomes" id="UP000190162"/>
    </source>
</evidence>
<feature type="domain" description="N-acetyltransferase" evidence="1">
    <location>
        <begin position="4"/>
        <end position="155"/>
    </location>
</feature>
<dbReference type="CDD" id="cd04301">
    <property type="entry name" value="NAT_SF"/>
    <property type="match status" value="1"/>
</dbReference>
<dbReference type="AlphaFoldDB" id="A0A1T4VIX3"/>
<accession>A0A1T4VIX3</accession>
<dbReference type="Proteomes" id="UP000190162">
    <property type="component" value="Unassembled WGS sequence"/>
</dbReference>